<gene>
    <name evidence="6" type="ORF">S01H1_56055</name>
</gene>
<dbReference type="GO" id="GO:0004866">
    <property type="term" value="F:endopeptidase inhibitor activity"/>
    <property type="evidence" value="ECO:0007669"/>
    <property type="project" value="InterPro"/>
</dbReference>
<evidence type="ECO:0000256" key="1">
    <source>
        <dbReference type="ARBA" id="ARBA00022729"/>
    </source>
</evidence>
<feature type="domain" description="Macroglobulin" evidence="5">
    <location>
        <begin position="200"/>
        <end position="247"/>
    </location>
</feature>
<dbReference type="InterPro" id="IPR002890">
    <property type="entry name" value="MG2"/>
</dbReference>
<evidence type="ECO:0008006" key="7">
    <source>
        <dbReference type="Google" id="ProtNLM"/>
    </source>
</evidence>
<evidence type="ECO:0000256" key="3">
    <source>
        <dbReference type="ARBA" id="ARBA00023180"/>
    </source>
</evidence>
<feature type="non-terminal residue" evidence="6">
    <location>
        <position position="257"/>
    </location>
</feature>
<dbReference type="Pfam" id="PF01835">
    <property type="entry name" value="MG2"/>
    <property type="match status" value="1"/>
</dbReference>
<keyword evidence="1" id="KW-0732">Signal</keyword>
<dbReference type="EMBL" id="BARS01036473">
    <property type="protein sequence ID" value="GAG15630.1"/>
    <property type="molecule type" value="Genomic_DNA"/>
</dbReference>
<evidence type="ECO:0000259" key="5">
    <source>
        <dbReference type="Pfam" id="PF17791"/>
    </source>
</evidence>
<sequence length="257" mass="28534">MLVTMLPSCAPPEPADGYAIVIPETLQAGSQQAVSVTLFKGEQTVSGKVELTLFQGNDVILTVEKDIPGKGIISFAVPDVPEGEYGIRVKGNNFEDEAIIKIERNFLIFVETDKPIYKPGQTIRMRAFTLNAELLPLSENVIIEVQDAKGIKIFRKEVLTDDYGIATLNLPISTEPNLGVWKITAESSKGKTELDVRVEEYVLPKYEVKIDLSKQWYLVNEEITGVITSEYSFGKPVVGDLEIKASRYVGVWEEYAT</sequence>
<keyword evidence="3" id="KW-0325">Glycoprotein</keyword>
<dbReference type="FunFam" id="2.60.40.1930:FF:000001">
    <property type="entry name" value="CD109 isoform 3"/>
    <property type="match status" value="1"/>
</dbReference>
<reference evidence="6" key="1">
    <citation type="journal article" date="2014" name="Front. Microbiol.">
        <title>High frequency of phylogenetically diverse reductive dehalogenase-homologous genes in deep subseafloor sedimentary metagenomes.</title>
        <authorList>
            <person name="Kawai M."/>
            <person name="Futagami T."/>
            <person name="Toyoda A."/>
            <person name="Takaki Y."/>
            <person name="Nishi S."/>
            <person name="Hori S."/>
            <person name="Arai W."/>
            <person name="Tsubouchi T."/>
            <person name="Morono Y."/>
            <person name="Uchiyama I."/>
            <person name="Ito T."/>
            <person name="Fujiyama A."/>
            <person name="Inagaki F."/>
            <person name="Takami H."/>
        </authorList>
    </citation>
    <scope>NUCLEOTIDE SEQUENCE</scope>
    <source>
        <strain evidence="6">Expedition CK06-06</strain>
    </source>
</reference>
<feature type="domain" description="Macroglobulin" evidence="4">
    <location>
        <begin position="108"/>
        <end position="192"/>
    </location>
</feature>
<dbReference type="PANTHER" id="PTHR11412">
    <property type="entry name" value="MACROGLOBULIN / COMPLEMENT"/>
    <property type="match status" value="1"/>
</dbReference>
<accession>X0VBG0</accession>
<organism evidence="6">
    <name type="scientific">marine sediment metagenome</name>
    <dbReference type="NCBI Taxonomy" id="412755"/>
    <lineage>
        <taxon>unclassified sequences</taxon>
        <taxon>metagenomes</taxon>
        <taxon>ecological metagenomes</taxon>
    </lineage>
</organism>
<evidence type="ECO:0000313" key="6">
    <source>
        <dbReference type="EMBL" id="GAG15630.1"/>
    </source>
</evidence>
<dbReference type="Gene3D" id="2.60.40.1930">
    <property type="match status" value="1"/>
</dbReference>
<name>X0VBG0_9ZZZZ</name>
<protein>
    <recommendedName>
        <fullName evidence="7">Macroglobulin domain-containing protein</fullName>
    </recommendedName>
</protein>
<dbReference type="InterPro" id="IPR041555">
    <property type="entry name" value="MG3"/>
</dbReference>
<dbReference type="PANTHER" id="PTHR11412:SF136">
    <property type="entry name" value="CD109 ANTIGEN"/>
    <property type="match status" value="1"/>
</dbReference>
<dbReference type="AlphaFoldDB" id="X0VBG0"/>
<comment type="caution">
    <text evidence="6">The sequence shown here is derived from an EMBL/GenBank/DDBJ whole genome shotgun (WGS) entry which is preliminary data.</text>
</comment>
<proteinExistence type="predicted"/>
<keyword evidence="2" id="KW-0882">Thioester bond</keyword>
<dbReference type="InterPro" id="IPR050473">
    <property type="entry name" value="A2M/Complement_sys"/>
</dbReference>
<evidence type="ECO:0000259" key="4">
    <source>
        <dbReference type="Pfam" id="PF01835"/>
    </source>
</evidence>
<dbReference type="Pfam" id="PF17791">
    <property type="entry name" value="MG3"/>
    <property type="match status" value="1"/>
</dbReference>
<dbReference type="Gene3D" id="2.60.40.1940">
    <property type="match status" value="1"/>
</dbReference>
<evidence type="ECO:0000256" key="2">
    <source>
        <dbReference type="ARBA" id="ARBA00022966"/>
    </source>
</evidence>